<keyword evidence="2" id="KW-1185">Reference proteome</keyword>
<dbReference type="RefSeq" id="WP_013962732.1">
    <property type="nucleotide sequence ID" value="NC_015730.1"/>
</dbReference>
<proteinExistence type="predicted"/>
<name>F7ZG86_ROSLO</name>
<evidence type="ECO:0000313" key="1">
    <source>
        <dbReference type="EMBL" id="AEI94817.1"/>
    </source>
</evidence>
<reference evidence="1 2" key="1">
    <citation type="journal article" date="2011" name="BMC Genomics">
        <title>Comparative genome analysis and genome-guided physiological analysis of Roseobacter litoralis.</title>
        <authorList>
            <person name="Kalhoefer D."/>
            <person name="Thole S."/>
            <person name="Voget S."/>
            <person name="Lehmann R."/>
            <person name="Liesegang H."/>
            <person name="Wollher A."/>
            <person name="Daniel R."/>
            <person name="Simon M."/>
            <person name="Brinkhoff T."/>
        </authorList>
    </citation>
    <scope>NUCLEOTIDE SEQUENCE [LARGE SCALE GENOMIC DNA]</scope>
    <source>
        <strain evidence="2">ATCC 49566 / DSM 6996 / JCM 21268 / NBRC 15278 / OCh 149</strain>
    </source>
</reference>
<evidence type="ECO:0000313" key="2">
    <source>
        <dbReference type="Proteomes" id="UP000001353"/>
    </source>
</evidence>
<organism evidence="1 2">
    <name type="scientific">Roseobacter litoralis (strain ATCC 49566 / DSM 6996 / JCM 21268 / NBRC 15278 / OCh 149)</name>
    <dbReference type="NCBI Taxonomy" id="391595"/>
    <lineage>
        <taxon>Bacteria</taxon>
        <taxon>Pseudomonadati</taxon>
        <taxon>Pseudomonadota</taxon>
        <taxon>Alphaproteobacteria</taxon>
        <taxon>Rhodobacterales</taxon>
        <taxon>Roseobacteraceae</taxon>
        <taxon>Roseobacter</taxon>
    </lineage>
</organism>
<dbReference type="AlphaFoldDB" id="F7ZG86"/>
<dbReference type="KEGG" id="rli:RLO149_c028570"/>
<sequence>MPDEFLDRVFQGTDDQQRYRKRQLEHVSHRRSVLDDIEIERLIAWGQAQPDPQVWQVLANGLSVFTPSGDSDRVRLADGCIQFLEASPNPVDVLNGYAEQITPNGWSGSRADIMKRNTDALRVLLEHENQAIHEAARQVIAQARTWETHERAREKEADEAKERSFE</sequence>
<dbReference type="OrthoDB" id="556502at2"/>
<accession>F7ZG86</accession>
<gene>
    <name evidence="1" type="ordered locus">RLO149_c028570</name>
</gene>
<protein>
    <submittedName>
        <fullName evidence="1">Uncharacterized protein</fullName>
    </submittedName>
</protein>
<dbReference type="EMBL" id="CP002623">
    <property type="protein sequence ID" value="AEI94817.1"/>
    <property type="molecule type" value="Genomic_DNA"/>
</dbReference>
<dbReference type="Proteomes" id="UP000001353">
    <property type="component" value="Chromosome"/>
</dbReference>
<dbReference type="eggNOG" id="ENOG5033F53">
    <property type="taxonomic scope" value="Bacteria"/>
</dbReference>
<dbReference type="HOGENOM" id="CLU_1601453_0_0_5"/>